<dbReference type="SMART" id="SM00652">
    <property type="entry name" value="eIF1a"/>
    <property type="match status" value="1"/>
</dbReference>
<protein>
    <recommendedName>
        <fullName evidence="2">Probable RNA-binding protein EIF1AD</fullName>
    </recommendedName>
    <alternativeName>
        <fullName evidence="4">Eukaryotic translation initiation factor 1A domain-containing protein</fullName>
    </alternativeName>
</protein>
<sequence>MYPSSLPRRKKVEQELFESLPSVESGEFICRSKSRGNYLFTALDESNVEVVVSIPERFRNAFYFAPGDFVLCRPVDSKRVRGEIRALLGGKQIRHLANMGSWPETFPLERLPKRNLAERTYIPSDMLPPSSSESAGESEEDLPNVNPS</sequence>
<organism evidence="7 8">
    <name type="scientific">Fasciolopsis buskii</name>
    <dbReference type="NCBI Taxonomy" id="27845"/>
    <lineage>
        <taxon>Eukaryota</taxon>
        <taxon>Metazoa</taxon>
        <taxon>Spiralia</taxon>
        <taxon>Lophotrochozoa</taxon>
        <taxon>Platyhelminthes</taxon>
        <taxon>Trematoda</taxon>
        <taxon>Digenea</taxon>
        <taxon>Plagiorchiida</taxon>
        <taxon>Echinostomata</taxon>
        <taxon>Echinostomatoidea</taxon>
        <taxon>Fasciolidae</taxon>
        <taxon>Fasciolopsis</taxon>
    </lineage>
</organism>
<evidence type="ECO:0000313" key="8">
    <source>
        <dbReference type="Proteomes" id="UP000728185"/>
    </source>
</evidence>
<dbReference type="InterPro" id="IPR039294">
    <property type="entry name" value="EIF1AD"/>
</dbReference>
<comment type="caution">
    <text evidence="7">The sequence shown here is derived from an EMBL/GenBank/DDBJ whole genome shotgun (WGS) entry which is preliminary data.</text>
</comment>
<gene>
    <name evidence="7" type="ORF">FBUS_08835</name>
</gene>
<keyword evidence="3" id="KW-0694">RNA-binding</keyword>
<evidence type="ECO:0000313" key="7">
    <source>
        <dbReference type="EMBL" id="KAA0184948.1"/>
    </source>
</evidence>
<dbReference type="Proteomes" id="UP000728185">
    <property type="component" value="Unassembled WGS sequence"/>
</dbReference>
<keyword evidence="8" id="KW-1185">Reference proteome</keyword>
<comment type="similarity">
    <text evidence="1">Belongs to the EIF1AD family.</text>
</comment>
<feature type="domain" description="S1-like" evidence="6">
    <location>
        <begin position="33"/>
        <end position="84"/>
    </location>
</feature>
<dbReference type="EMBL" id="LUCM01010798">
    <property type="protein sequence ID" value="KAA0184948.1"/>
    <property type="molecule type" value="Genomic_DNA"/>
</dbReference>
<dbReference type="GO" id="GO:0003723">
    <property type="term" value="F:RNA binding"/>
    <property type="evidence" value="ECO:0007669"/>
    <property type="project" value="UniProtKB-KW"/>
</dbReference>
<dbReference type="InterPro" id="IPR012340">
    <property type="entry name" value="NA-bd_OB-fold"/>
</dbReference>
<dbReference type="GO" id="GO:0003743">
    <property type="term" value="F:translation initiation factor activity"/>
    <property type="evidence" value="ECO:0007669"/>
    <property type="project" value="InterPro"/>
</dbReference>
<evidence type="ECO:0000256" key="5">
    <source>
        <dbReference type="SAM" id="MobiDB-lite"/>
    </source>
</evidence>
<dbReference type="AlphaFoldDB" id="A0A8E0VFG2"/>
<dbReference type="Pfam" id="PF01176">
    <property type="entry name" value="eIF-1a"/>
    <property type="match status" value="1"/>
</dbReference>
<evidence type="ECO:0000256" key="3">
    <source>
        <dbReference type="ARBA" id="ARBA00022884"/>
    </source>
</evidence>
<evidence type="ECO:0000256" key="1">
    <source>
        <dbReference type="ARBA" id="ARBA00007340"/>
    </source>
</evidence>
<dbReference type="InterPro" id="IPR001253">
    <property type="entry name" value="TIF_eIF-1A"/>
</dbReference>
<dbReference type="PANTHER" id="PTHR21641:SF0">
    <property type="entry name" value="RNA-BINDING PROTEIN EIF1AD-RELATED"/>
    <property type="match status" value="1"/>
</dbReference>
<accession>A0A8E0VFG2</accession>
<dbReference type="Gene3D" id="2.40.50.140">
    <property type="entry name" value="Nucleic acid-binding proteins"/>
    <property type="match status" value="1"/>
</dbReference>
<feature type="region of interest" description="Disordered" evidence="5">
    <location>
        <begin position="119"/>
        <end position="148"/>
    </location>
</feature>
<evidence type="ECO:0000259" key="6">
    <source>
        <dbReference type="Pfam" id="PF01176"/>
    </source>
</evidence>
<dbReference type="OrthoDB" id="1738325at2759"/>
<dbReference type="PANTHER" id="PTHR21641">
    <property type="entry name" value="TRANSLATION INITIATION FACTOR-RELATED"/>
    <property type="match status" value="1"/>
</dbReference>
<proteinExistence type="inferred from homology"/>
<dbReference type="GO" id="GO:0005634">
    <property type="term" value="C:nucleus"/>
    <property type="evidence" value="ECO:0007669"/>
    <property type="project" value="TreeGrafter"/>
</dbReference>
<evidence type="ECO:0000256" key="4">
    <source>
        <dbReference type="ARBA" id="ARBA00031998"/>
    </source>
</evidence>
<name>A0A8E0VFG2_9TREM</name>
<dbReference type="SUPFAM" id="SSF50249">
    <property type="entry name" value="Nucleic acid-binding proteins"/>
    <property type="match status" value="1"/>
</dbReference>
<reference evidence="7" key="1">
    <citation type="submission" date="2019-05" db="EMBL/GenBank/DDBJ databases">
        <title>Annotation for the trematode Fasciolopsis buski.</title>
        <authorList>
            <person name="Choi Y.-J."/>
        </authorList>
    </citation>
    <scope>NUCLEOTIDE SEQUENCE</scope>
    <source>
        <strain evidence="7">HT</strain>
        <tissue evidence="7">Whole worm</tissue>
    </source>
</reference>
<evidence type="ECO:0000256" key="2">
    <source>
        <dbReference type="ARBA" id="ARBA00020989"/>
    </source>
</evidence>
<dbReference type="InterPro" id="IPR006196">
    <property type="entry name" value="RNA-binding_domain_S1_IF1"/>
</dbReference>